<proteinExistence type="predicted"/>
<dbReference type="Pfam" id="PF13460">
    <property type="entry name" value="NAD_binding_10"/>
    <property type="match status" value="1"/>
</dbReference>
<sequence>MLKEICFVLIFHAAVLQSAPSGDSHDIKKILIIGGTGQAGSGMVREALSRGLHVRVMSRHASKVPEDIRNKVKIITGDVQNYQDVESAVKGVDAVIVAISTNNYEDTSNYMTRGLQNVLKAMKAANVPLINALLSDFVLMKTEDIPALYRNAVKDQHAMYDALKSSGLTYIASCPADFTHSPADGYIARNDVLPDATGDANVISLNQLSKYFIDVLSQPVHYGHLVSVVNKGEVKKD</sequence>
<dbReference type="InterPro" id="IPR016040">
    <property type="entry name" value="NAD(P)-bd_dom"/>
</dbReference>
<dbReference type="Gene3D" id="3.40.50.720">
    <property type="entry name" value="NAD(P)-binding Rossmann-like Domain"/>
    <property type="match status" value="1"/>
</dbReference>
<dbReference type="AlphaFoldDB" id="A0A9N9XR97"/>
<feature type="signal peptide" evidence="1">
    <location>
        <begin position="1"/>
        <end position="18"/>
    </location>
</feature>
<gene>
    <name evidence="3" type="ORF">PHYEVI_LOCUS7627</name>
</gene>
<evidence type="ECO:0000313" key="4">
    <source>
        <dbReference type="Proteomes" id="UP001153712"/>
    </source>
</evidence>
<organism evidence="3 4">
    <name type="scientific">Phyllotreta striolata</name>
    <name type="common">Striped flea beetle</name>
    <name type="synonym">Crioceris striolata</name>
    <dbReference type="NCBI Taxonomy" id="444603"/>
    <lineage>
        <taxon>Eukaryota</taxon>
        <taxon>Metazoa</taxon>
        <taxon>Ecdysozoa</taxon>
        <taxon>Arthropoda</taxon>
        <taxon>Hexapoda</taxon>
        <taxon>Insecta</taxon>
        <taxon>Pterygota</taxon>
        <taxon>Neoptera</taxon>
        <taxon>Endopterygota</taxon>
        <taxon>Coleoptera</taxon>
        <taxon>Polyphaga</taxon>
        <taxon>Cucujiformia</taxon>
        <taxon>Chrysomeloidea</taxon>
        <taxon>Chrysomelidae</taxon>
        <taxon>Galerucinae</taxon>
        <taxon>Alticini</taxon>
        <taxon>Phyllotreta</taxon>
    </lineage>
</organism>
<protein>
    <recommendedName>
        <fullName evidence="2">NAD(P)-binding domain-containing protein</fullName>
    </recommendedName>
</protein>
<dbReference type="Proteomes" id="UP001153712">
    <property type="component" value="Chromosome 4"/>
</dbReference>
<dbReference type="GO" id="GO:0042602">
    <property type="term" value="F:riboflavin reductase (NADPH) activity"/>
    <property type="evidence" value="ECO:0007669"/>
    <property type="project" value="TreeGrafter"/>
</dbReference>
<evidence type="ECO:0000259" key="2">
    <source>
        <dbReference type="Pfam" id="PF13460"/>
    </source>
</evidence>
<dbReference type="InterPro" id="IPR036291">
    <property type="entry name" value="NAD(P)-bd_dom_sf"/>
</dbReference>
<keyword evidence="4" id="KW-1185">Reference proteome</keyword>
<keyword evidence="1" id="KW-0732">Signal</keyword>
<evidence type="ECO:0000256" key="1">
    <source>
        <dbReference type="SAM" id="SignalP"/>
    </source>
</evidence>
<dbReference type="OrthoDB" id="6746636at2759"/>
<dbReference type="EMBL" id="OU900097">
    <property type="protein sequence ID" value="CAG9861285.1"/>
    <property type="molecule type" value="Genomic_DNA"/>
</dbReference>
<dbReference type="GO" id="GO:0004074">
    <property type="term" value="F:biliverdin reductase [NAD(P)H] activity"/>
    <property type="evidence" value="ECO:0007669"/>
    <property type="project" value="TreeGrafter"/>
</dbReference>
<dbReference type="InterPro" id="IPR051606">
    <property type="entry name" value="Polyketide_Oxido-like"/>
</dbReference>
<reference evidence="3" key="1">
    <citation type="submission" date="2022-01" db="EMBL/GenBank/DDBJ databases">
        <authorList>
            <person name="King R."/>
        </authorList>
    </citation>
    <scope>NUCLEOTIDE SEQUENCE</scope>
</reference>
<name>A0A9N9XR97_PHYSR</name>
<dbReference type="PANTHER" id="PTHR43355">
    <property type="entry name" value="FLAVIN REDUCTASE (NADPH)"/>
    <property type="match status" value="1"/>
</dbReference>
<feature type="chain" id="PRO_5040456401" description="NAD(P)-binding domain-containing protein" evidence="1">
    <location>
        <begin position="19"/>
        <end position="237"/>
    </location>
</feature>
<evidence type="ECO:0000313" key="3">
    <source>
        <dbReference type="EMBL" id="CAG9861285.1"/>
    </source>
</evidence>
<dbReference type="PANTHER" id="PTHR43355:SF2">
    <property type="entry name" value="FLAVIN REDUCTASE (NADPH)"/>
    <property type="match status" value="1"/>
</dbReference>
<dbReference type="SUPFAM" id="SSF51735">
    <property type="entry name" value="NAD(P)-binding Rossmann-fold domains"/>
    <property type="match status" value="1"/>
</dbReference>
<feature type="domain" description="NAD(P)-binding" evidence="2">
    <location>
        <begin position="34"/>
        <end position="219"/>
    </location>
</feature>
<accession>A0A9N9XR97</accession>